<keyword evidence="2" id="KW-1185">Reference proteome</keyword>
<gene>
    <name evidence="1" type="ORF">M2283_003939</name>
</gene>
<proteinExistence type="predicted"/>
<dbReference type="Proteomes" id="UP001160499">
    <property type="component" value="Unassembled WGS sequence"/>
</dbReference>
<sequence length="52" mass="6130">MWLFCGELVMPLPFMVGRRIVVYQDAALEAAMVSWLEELDRREARSASRSRW</sequence>
<protein>
    <submittedName>
        <fullName evidence="1">Uncharacterized protein</fullName>
    </submittedName>
</protein>
<dbReference type="EMBL" id="JARXVH010000005">
    <property type="protein sequence ID" value="MDH6216622.1"/>
    <property type="molecule type" value="Genomic_DNA"/>
</dbReference>
<organism evidence="1 2">
    <name type="scientific">Streptomyces pseudovenezuelae</name>
    <dbReference type="NCBI Taxonomy" id="67350"/>
    <lineage>
        <taxon>Bacteria</taxon>
        <taxon>Bacillati</taxon>
        <taxon>Actinomycetota</taxon>
        <taxon>Actinomycetes</taxon>
        <taxon>Kitasatosporales</taxon>
        <taxon>Streptomycetaceae</taxon>
        <taxon>Streptomyces</taxon>
        <taxon>Streptomyces aurantiacus group</taxon>
    </lineage>
</organism>
<accession>A0ABT6LJY6</accession>
<evidence type="ECO:0000313" key="1">
    <source>
        <dbReference type="EMBL" id="MDH6216622.1"/>
    </source>
</evidence>
<evidence type="ECO:0000313" key="2">
    <source>
        <dbReference type="Proteomes" id="UP001160499"/>
    </source>
</evidence>
<name>A0ABT6LJY6_9ACTN</name>
<comment type="caution">
    <text evidence="1">The sequence shown here is derived from an EMBL/GenBank/DDBJ whole genome shotgun (WGS) entry which is preliminary data.</text>
</comment>
<dbReference type="RefSeq" id="WP_280877563.1">
    <property type="nucleotide sequence ID" value="NZ_JARXVH010000005.1"/>
</dbReference>
<reference evidence="1 2" key="1">
    <citation type="submission" date="2023-04" db="EMBL/GenBank/DDBJ databases">
        <title>Forest soil microbial communities from Buena Vista Peninsula, Colon Province, Panama.</title>
        <authorList>
            <person name="Bouskill N."/>
        </authorList>
    </citation>
    <scope>NUCLEOTIDE SEQUENCE [LARGE SCALE GENOMIC DNA]</scope>
    <source>
        <strain evidence="1 2">GGS1</strain>
    </source>
</reference>